<evidence type="ECO:0000313" key="2">
    <source>
        <dbReference type="Proteomes" id="UP000053342"/>
    </source>
</evidence>
<proteinExistence type="predicted"/>
<keyword evidence="2" id="KW-1185">Reference proteome</keyword>
<dbReference type="GeneID" id="27359326"/>
<accession>A0A0D2BW79</accession>
<evidence type="ECO:0000313" key="1">
    <source>
        <dbReference type="EMBL" id="KIW41722.1"/>
    </source>
</evidence>
<reference evidence="1 2" key="1">
    <citation type="submission" date="2015-01" db="EMBL/GenBank/DDBJ databases">
        <title>The Genome Sequence of Exophiala oligosperma CBS72588.</title>
        <authorList>
            <consortium name="The Broad Institute Genomics Platform"/>
            <person name="Cuomo C."/>
            <person name="de Hoog S."/>
            <person name="Gorbushina A."/>
            <person name="Stielow B."/>
            <person name="Teixiera M."/>
            <person name="Abouelleil A."/>
            <person name="Chapman S.B."/>
            <person name="Priest M."/>
            <person name="Young S.K."/>
            <person name="Wortman J."/>
            <person name="Nusbaum C."/>
            <person name="Birren B."/>
        </authorList>
    </citation>
    <scope>NUCLEOTIDE SEQUENCE [LARGE SCALE GENOMIC DNA]</scope>
    <source>
        <strain evidence="1 2">CBS 72588</strain>
    </source>
</reference>
<dbReference type="HOGENOM" id="CLU_1660776_0_0_1"/>
<sequence>MSFPETTKERMTPKRATWRIVTTSICAVPQGSRASQDEGALPAEAAACTSDPRSRLDSWPLLESLSGCSLCRTTTLTTSSLSREWTSLNIKSLCFSFASTSWTLAFGSMLRSVFARSSELPNSHAMEAMLQGYERRPLGRLQFSQINAATRIPDSTRVV</sequence>
<dbReference type="AlphaFoldDB" id="A0A0D2BW79"/>
<dbReference type="RefSeq" id="XP_016261938.1">
    <property type="nucleotide sequence ID" value="XM_016408458.1"/>
</dbReference>
<dbReference type="Proteomes" id="UP000053342">
    <property type="component" value="Unassembled WGS sequence"/>
</dbReference>
<dbReference type="EMBL" id="KN847337">
    <property type="protein sequence ID" value="KIW41722.1"/>
    <property type="molecule type" value="Genomic_DNA"/>
</dbReference>
<name>A0A0D2BW79_9EURO</name>
<protein>
    <submittedName>
        <fullName evidence="1">Uncharacterized protein</fullName>
    </submittedName>
</protein>
<gene>
    <name evidence="1" type="ORF">PV06_07252</name>
</gene>
<organism evidence="1 2">
    <name type="scientific">Exophiala oligosperma</name>
    <dbReference type="NCBI Taxonomy" id="215243"/>
    <lineage>
        <taxon>Eukaryota</taxon>
        <taxon>Fungi</taxon>
        <taxon>Dikarya</taxon>
        <taxon>Ascomycota</taxon>
        <taxon>Pezizomycotina</taxon>
        <taxon>Eurotiomycetes</taxon>
        <taxon>Chaetothyriomycetidae</taxon>
        <taxon>Chaetothyriales</taxon>
        <taxon>Herpotrichiellaceae</taxon>
        <taxon>Exophiala</taxon>
    </lineage>
</organism>
<dbReference type="VEuPathDB" id="FungiDB:PV06_07252"/>